<dbReference type="HOGENOM" id="CLU_079277_0_0_14"/>
<protein>
    <submittedName>
        <fullName evidence="1">Transcriptional regulator</fullName>
    </submittedName>
</protein>
<dbReference type="Proteomes" id="UP000032737">
    <property type="component" value="Chromosome"/>
</dbReference>
<dbReference type="InterPro" id="IPR011990">
    <property type="entry name" value="TPR-like_helical_dom_sf"/>
</dbReference>
<name>U4KSJ5_9MOLU</name>
<proteinExistence type="predicted"/>
<evidence type="ECO:0000313" key="2">
    <source>
        <dbReference type="Proteomes" id="UP000032737"/>
    </source>
</evidence>
<accession>U4KSJ5</accession>
<keyword evidence="2" id="KW-1185">Reference proteome</keyword>
<dbReference type="Gene3D" id="1.25.40.10">
    <property type="entry name" value="Tetratricopeptide repeat domain"/>
    <property type="match status" value="1"/>
</dbReference>
<organism evidence="1 2">
    <name type="scientific">Acholeplasma brassicae</name>
    <dbReference type="NCBI Taxonomy" id="61635"/>
    <lineage>
        <taxon>Bacteria</taxon>
        <taxon>Bacillati</taxon>
        <taxon>Mycoplasmatota</taxon>
        <taxon>Mollicutes</taxon>
        <taxon>Acholeplasmatales</taxon>
        <taxon>Acholeplasmataceae</taxon>
        <taxon>Acholeplasma</taxon>
    </lineage>
</organism>
<evidence type="ECO:0000313" key="1">
    <source>
        <dbReference type="EMBL" id="CCV65069.1"/>
    </source>
</evidence>
<sequence>MNSINQSQHLAFYIDRLRSMRNLSVEEFLDGIVSSRQFRRYIGGDSQMSYVILDKLSRRLGFNAENVIMELESHKIKQSQTILSFYTYVLQKNKKDADEIKKNINQDELILETDLLLYQHGEILYRHHFNGTREEELINETKQLLDYNALLKKHALSQSELHILLTLMSFESFSEPEVIAKKLAQYLDNNLTVVTGHNIKIVTLVLEELSRYYSIVEDYEKMLYYADEAVKYCLKIKSYYLLDTIYYFKAAAHHELKQFEERDQALKRLYGLLISELNEAKLTRFKALFIKRFSREVSFLFKDI</sequence>
<reference evidence="1 2" key="1">
    <citation type="journal article" date="2013" name="J. Mol. Microbiol. Biotechnol.">
        <title>Analysis of the Complete Genomes of Acholeplasma brassicae , A. palmae and A. laidlawii and Their Comparison to the Obligate Parasites from ' Candidatus Phytoplasma'.</title>
        <authorList>
            <person name="Kube M."/>
            <person name="Siewert C."/>
            <person name="Migdoll A.M."/>
            <person name="Duduk B."/>
            <person name="Holz S."/>
            <person name="Rabus R."/>
            <person name="Seemuller E."/>
            <person name="Mitrovic J."/>
            <person name="Muller I."/>
            <person name="Buttner C."/>
            <person name="Reinhardt R."/>
        </authorList>
    </citation>
    <scope>NUCLEOTIDE SEQUENCE [LARGE SCALE GENOMIC DNA]</scope>
    <source>
        <strain evidence="2">0502</strain>
    </source>
</reference>
<dbReference type="EMBL" id="FO681348">
    <property type="protein sequence ID" value="CCV65069.1"/>
    <property type="molecule type" value="Genomic_DNA"/>
</dbReference>
<gene>
    <name evidence="1" type="ORF">BN85300480</name>
</gene>
<dbReference type="AlphaFoldDB" id="U4KSJ5"/>
<dbReference type="RefSeq" id="WP_030003943.1">
    <property type="nucleotide sequence ID" value="NC_022549.1"/>
</dbReference>
<dbReference type="KEGG" id="abra:BN85300480"/>
<dbReference type="OrthoDB" id="384618at2"/>
<dbReference type="STRING" id="61635.BN85300480"/>